<evidence type="ECO:0000313" key="2">
    <source>
        <dbReference type="Proteomes" id="UP001237642"/>
    </source>
</evidence>
<name>A0AAD8H1C2_9APIA</name>
<evidence type="ECO:0000313" key="1">
    <source>
        <dbReference type="EMBL" id="KAK1359137.1"/>
    </source>
</evidence>
<protein>
    <submittedName>
        <fullName evidence="1">Uncharacterized protein</fullName>
    </submittedName>
</protein>
<dbReference type="Proteomes" id="UP001237642">
    <property type="component" value="Unassembled WGS sequence"/>
</dbReference>
<gene>
    <name evidence="1" type="ORF">POM88_043611</name>
</gene>
<reference evidence="1" key="1">
    <citation type="submission" date="2023-02" db="EMBL/GenBank/DDBJ databases">
        <title>Genome of toxic invasive species Heracleum sosnowskyi carries increased number of genes despite the absence of recent whole-genome duplications.</title>
        <authorList>
            <person name="Schelkunov M."/>
            <person name="Shtratnikova V."/>
            <person name="Makarenko M."/>
            <person name="Klepikova A."/>
            <person name="Omelchenko D."/>
            <person name="Novikova G."/>
            <person name="Obukhova E."/>
            <person name="Bogdanov V."/>
            <person name="Penin A."/>
            <person name="Logacheva M."/>
        </authorList>
    </citation>
    <scope>NUCLEOTIDE SEQUENCE</scope>
    <source>
        <strain evidence="1">Hsosn_3</strain>
        <tissue evidence="1">Leaf</tissue>
    </source>
</reference>
<reference evidence="1" key="2">
    <citation type="submission" date="2023-05" db="EMBL/GenBank/DDBJ databases">
        <authorList>
            <person name="Schelkunov M.I."/>
        </authorList>
    </citation>
    <scope>NUCLEOTIDE SEQUENCE</scope>
    <source>
        <strain evidence="1">Hsosn_3</strain>
        <tissue evidence="1">Leaf</tissue>
    </source>
</reference>
<dbReference type="EMBL" id="JAUIZM010000010">
    <property type="protein sequence ID" value="KAK1359137.1"/>
    <property type="molecule type" value="Genomic_DNA"/>
</dbReference>
<comment type="caution">
    <text evidence="1">The sequence shown here is derived from an EMBL/GenBank/DDBJ whole genome shotgun (WGS) entry which is preliminary data.</text>
</comment>
<keyword evidence="2" id="KW-1185">Reference proteome</keyword>
<organism evidence="1 2">
    <name type="scientific">Heracleum sosnowskyi</name>
    <dbReference type="NCBI Taxonomy" id="360622"/>
    <lineage>
        <taxon>Eukaryota</taxon>
        <taxon>Viridiplantae</taxon>
        <taxon>Streptophyta</taxon>
        <taxon>Embryophyta</taxon>
        <taxon>Tracheophyta</taxon>
        <taxon>Spermatophyta</taxon>
        <taxon>Magnoliopsida</taxon>
        <taxon>eudicotyledons</taxon>
        <taxon>Gunneridae</taxon>
        <taxon>Pentapetalae</taxon>
        <taxon>asterids</taxon>
        <taxon>campanulids</taxon>
        <taxon>Apiales</taxon>
        <taxon>Apiaceae</taxon>
        <taxon>Apioideae</taxon>
        <taxon>apioid superclade</taxon>
        <taxon>Tordylieae</taxon>
        <taxon>Tordyliinae</taxon>
        <taxon>Heracleum</taxon>
    </lineage>
</organism>
<dbReference type="AlphaFoldDB" id="A0AAD8H1C2"/>
<accession>A0AAD8H1C2</accession>
<proteinExistence type="predicted"/>
<sequence length="137" mass="15198">MTELEASVDADVASVESDVLECLASVDADVASIDADLHRPYIYKFIASNNTTKHGVGANSTITILSRPFKGKHNSIDVDPIRSPFKFQERTQSSRNLELQFNQNEFMHGDQSMFSLVAPRKKVMNASPLSTFETFLA</sequence>